<proteinExistence type="predicted"/>
<accession>A0A8X7RB19</accession>
<dbReference type="Proteomes" id="UP000886595">
    <property type="component" value="Unassembled WGS sequence"/>
</dbReference>
<dbReference type="AlphaFoldDB" id="A0A8X7RB19"/>
<evidence type="ECO:0000313" key="2">
    <source>
        <dbReference type="Proteomes" id="UP000886595"/>
    </source>
</evidence>
<gene>
    <name evidence="1" type="ORF">Bca52824_053124</name>
</gene>
<name>A0A8X7RB19_BRACI</name>
<organism evidence="1 2">
    <name type="scientific">Brassica carinata</name>
    <name type="common">Ethiopian mustard</name>
    <name type="synonym">Abyssinian cabbage</name>
    <dbReference type="NCBI Taxonomy" id="52824"/>
    <lineage>
        <taxon>Eukaryota</taxon>
        <taxon>Viridiplantae</taxon>
        <taxon>Streptophyta</taxon>
        <taxon>Embryophyta</taxon>
        <taxon>Tracheophyta</taxon>
        <taxon>Spermatophyta</taxon>
        <taxon>Magnoliopsida</taxon>
        <taxon>eudicotyledons</taxon>
        <taxon>Gunneridae</taxon>
        <taxon>Pentapetalae</taxon>
        <taxon>rosids</taxon>
        <taxon>malvids</taxon>
        <taxon>Brassicales</taxon>
        <taxon>Brassicaceae</taxon>
        <taxon>Brassiceae</taxon>
        <taxon>Brassica</taxon>
    </lineage>
</organism>
<protein>
    <submittedName>
        <fullName evidence="1">Uncharacterized protein</fullName>
    </submittedName>
</protein>
<evidence type="ECO:0000313" key="1">
    <source>
        <dbReference type="EMBL" id="KAG2281904.1"/>
    </source>
</evidence>
<comment type="caution">
    <text evidence="1">The sequence shown here is derived from an EMBL/GenBank/DDBJ whole genome shotgun (WGS) entry which is preliminary data.</text>
</comment>
<reference evidence="1 2" key="1">
    <citation type="submission" date="2020-02" db="EMBL/GenBank/DDBJ databases">
        <authorList>
            <person name="Ma Q."/>
            <person name="Huang Y."/>
            <person name="Song X."/>
            <person name="Pei D."/>
        </authorList>
    </citation>
    <scope>NUCLEOTIDE SEQUENCE [LARGE SCALE GENOMIC DNA]</scope>
    <source>
        <strain evidence="1">Sxm20200214</strain>
        <tissue evidence="1">Leaf</tissue>
    </source>
</reference>
<keyword evidence="2" id="KW-1185">Reference proteome</keyword>
<dbReference type="EMBL" id="JAAMPC010000011">
    <property type="protein sequence ID" value="KAG2281904.1"/>
    <property type="molecule type" value="Genomic_DNA"/>
</dbReference>
<sequence length="95" mass="10828">MRRHQSGDHFCFVTDDPCLKLVTWRDELAFSALQQSNIVTRATSLYGEFRRGQSALKNPYELKTFLTLTQKAIPVVLLQSSTIILEERCAPPTKT</sequence>